<proteinExistence type="predicted"/>
<accession>A0ABV8J734</accession>
<gene>
    <name evidence="1" type="ORF">ACFO0C_44105</name>
</gene>
<organism evidence="1 2">
    <name type="scientific">Actinoplanes subglobosus</name>
    <dbReference type="NCBI Taxonomy" id="1547892"/>
    <lineage>
        <taxon>Bacteria</taxon>
        <taxon>Bacillati</taxon>
        <taxon>Actinomycetota</taxon>
        <taxon>Actinomycetes</taxon>
        <taxon>Micromonosporales</taxon>
        <taxon>Micromonosporaceae</taxon>
        <taxon>Actinoplanes</taxon>
    </lineage>
</organism>
<evidence type="ECO:0000313" key="1">
    <source>
        <dbReference type="EMBL" id="MFC4071961.1"/>
    </source>
</evidence>
<dbReference type="Proteomes" id="UP001595867">
    <property type="component" value="Unassembled WGS sequence"/>
</dbReference>
<dbReference type="InterPro" id="IPR050767">
    <property type="entry name" value="Sel1_AlgK"/>
</dbReference>
<dbReference type="Gene3D" id="1.25.40.10">
    <property type="entry name" value="Tetratricopeptide repeat domain"/>
    <property type="match status" value="3"/>
</dbReference>
<name>A0ABV8J734_9ACTN</name>
<dbReference type="RefSeq" id="WP_378072832.1">
    <property type="nucleotide sequence ID" value="NZ_JBHSBL010000029.1"/>
</dbReference>
<dbReference type="InterPro" id="IPR006597">
    <property type="entry name" value="Sel1-like"/>
</dbReference>
<comment type="caution">
    <text evidence="1">The sequence shown here is derived from an EMBL/GenBank/DDBJ whole genome shotgun (WGS) entry which is preliminary data.</text>
</comment>
<dbReference type="Pfam" id="PF13432">
    <property type="entry name" value="TPR_16"/>
    <property type="match status" value="1"/>
</dbReference>
<dbReference type="InterPro" id="IPR011990">
    <property type="entry name" value="TPR-like_helical_dom_sf"/>
</dbReference>
<sequence length="667" mass="74095">MSVEASPRNHVSLLTGLWPQTDVQRVAVAGSATVAEQVLAAAGRCGIYVLSFYDGQLYVGQAVNVVSRFNDHRKTYSDIAELHFWRVPHEDLDDFEQHAIRALQAEGFLLRNVIHAAGRLGASDLDTIVSPEEQQQWLSSALSDHAGDEVRVDRAQVRIANHGRFERAMADPRMTAVLPAIRRYLAWTIPHPRRTEFSRWTISAVPDTNKNVFPRLLTITLHSLETLFVYAPFEEQHRTIFELNVDMATMQRHWPDADDLYDAFGAVLAREGLYRVRPGVLGLAVEGARNFMRLLDVRGVAEAARRLNLDMIRKGAALQWKSHSFGLCDLLLEPPVEDTRQDPMRRGLTADSLGDLPRAKHFYRVAAEAGRPEAAFRLGDLLTELRDDEQAAIWYGRAEQDGYHGVRRGPDFGNTYGLMERGKHSAQDGDTSAAVDLYQRAIASGSTEAYAELGLLLEEQGDAAGAEMAYQRSGEAGHGLGWFYLAAIRNQEGNAEQAEALYRKAVTAGYLGALIYIGLMQQERGEDDLAEANFRKAAKARYPYAEFLLGNIAALRDDRTAAVKHYNRAIKWGNTDGLVGLGQLLEADGDQDGAEAHYRQAADAGNPGGFVNLAMLYALRHDDERAEAYCREAVDAGYPDAYADLGDMLHDEGYPEAAEHYYRLADD</sequence>
<dbReference type="EMBL" id="JBHSBL010000029">
    <property type="protein sequence ID" value="MFC4071961.1"/>
    <property type="molecule type" value="Genomic_DNA"/>
</dbReference>
<dbReference type="PANTHER" id="PTHR11102:SF160">
    <property type="entry name" value="ERAD-ASSOCIATED E3 UBIQUITIN-PROTEIN LIGASE COMPONENT HRD3"/>
    <property type="match status" value="1"/>
</dbReference>
<keyword evidence="2" id="KW-1185">Reference proteome</keyword>
<dbReference type="CDD" id="cd00719">
    <property type="entry name" value="GIY-YIG_SF"/>
    <property type="match status" value="1"/>
</dbReference>
<evidence type="ECO:0000313" key="2">
    <source>
        <dbReference type="Proteomes" id="UP001595867"/>
    </source>
</evidence>
<dbReference type="SUPFAM" id="SSF81901">
    <property type="entry name" value="HCP-like"/>
    <property type="match status" value="2"/>
</dbReference>
<dbReference type="PANTHER" id="PTHR11102">
    <property type="entry name" value="SEL-1-LIKE PROTEIN"/>
    <property type="match status" value="1"/>
</dbReference>
<dbReference type="SMART" id="SM00671">
    <property type="entry name" value="SEL1"/>
    <property type="match status" value="8"/>
</dbReference>
<protein>
    <submittedName>
        <fullName evidence="1">Tetratricopeptide repeat protein</fullName>
    </submittedName>
</protein>
<reference evidence="2" key="1">
    <citation type="journal article" date="2019" name="Int. J. Syst. Evol. Microbiol.">
        <title>The Global Catalogue of Microorganisms (GCM) 10K type strain sequencing project: providing services to taxonomists for standard genome sequencing and annotation.</title>
        <authorList>
            <consortium name="The Broad Institute Genomics Platform"/>
            <consortium name="The Broad Institute Genome Sequencing Center for Infectious Disease"/>
            <person name="Wu L."/>
            <person name="Ma J."/>
        </authorList>
    </citation>
    <scope>NUCLEOTIDE SEQUENCE [LARGE SCALE GENOMIC DNA]</scope>
    <source>
        <strain evidence="2">TBRC 5832</strain>
    </source>
</reference>